<keyword evidence="6" id="KW-0812">Transmembrane</keyword>
<evidence type="ECO:0000313" key="10">
    <source>
        <dbReference type="EMBL" id="MDA0141130.1"/>
    </source>
</evidence>
<reference evidence="10" key="1">
    <citation type="submission" date="2022-10" db="EMBL/GenBank/DDBJ databases">
        <title>The WGS of Solirubrobacter sp. CPCC 204708.</title>
        <authorList>
            <person name="Jiang Z."/>
        </authorList>
    </citation>
    <scope>NUCLEOTIDE SEQUENCE</scope>
    <source>
        <strain evidence="10">CPCC 204708</strain>
    </source>
</reference>
<keyword evidence="7" id="KW-1133">Transmembrane helix</keyword>
<comment type="pathway">
    <text evidence="3">Sphingolipid metabolism.</text>
</comment>
<evidence type="ECO:0000256" key="5">
    <source>
        <dbReference type="ARBA" id="ARBA00022679"/>
    </source>
</evidence>
<dbReference type="Proteomes" id="UP001147700">
    <property type="component" value="Unassembled WGS sequence"/>
</dbReference>
<evidence type="ECO:0000256" key="4">
    <source>
        <dbReference type="ARBA" id="ARBA00022676"/>
    </source>
</evidence>
<keyword evidence="4" id="KW-0328">Glycosyltransferase</keyword>
<evidence type="ECO:0000256" key="9">
    <source>
        <dbReference type="SAM" id="MobiDB-lite"/>
    </source>
</evidence>
<evidence type="ECO:0000256" key="2">
    <source>
        <dbReference type="ARBA" id="ARBA00004760"/>
    </source>
</evidence>
<proteinExistence type="predicted"/>
<keyword evidence="5" id="KW-0808">Transferase</keyword>
<name>A0ABT4RSB5_9ACTN</name>
<sequence>RGGTGVPAAAATRPRPGLARAAAAALDAAERVAADSPPAPAAGSPAARAMGSPAAPVGSSSAAPVAPALVSVGCRFVCSGPGERFLHPALLATLVYRYGPPDADADVPVARLMINGQCTAVRRQALLEAGGYREAAGHMTDDAAFARGLARRGWRVAFHDGGGLIDVDMYDGAAETWREWGRSIALPDVTSPAWRAADLAVVWLTLGLPWVRLAARRATRLDLALLALRLAMAGAFAPAYAKRGAPYWLSPLADLAAAVRLTWSVVRPARRWRGRAYG</sequence>
<evidence type="ECO:0008006" key="12">
    <source>
        <dbReference type="Google" id="ProtNLM"/>
    </source>
</evidence>
<evidence type="ECO:0000256" key="7">
    <source>
        <dbReference type="ARBA" id="ARBA00022989"/>
    </source>
</evidence>
<evidence type="ECO:0000313" key="11">
    <source>
        <dbReference type="Proteomes" id="UP001147700"/>
    </source>
</evidence>
<evidence type="ECO:0000256" key="8">
    <source>
        <dbReference type="ARBA" id="ARBA00023136"/>
    </source>
</evidence>
<feature type="region of interest" description="Disordered" evidence="9">
    <location>
        <begin position="29"/>
        <end position="57"/>
    </location>
</feature>
<evidence type="ECO:0000256" key="1">
    <source>
        <dbReference type="ARBA" id="ARBA00004141"/>
    </source>
</evidence>
<comment type="subcellular location">
    <subcellularLocation>
        <location evidence="1">Membrane</location>
        <topology evidence="1">Multi-pass membrane protein</topology>
    </subcellularLocation>
</comment>
<dbReference type="InterPro" id="IPR029044">
    <property type="entry name" value="Nucleotide-diphossugar_trans"/>
</dbReference>
<protein>
    <recommendedName>
        <fullName evidence="12">Glycosyltransferase</fullName>
    </recommendedName>
</protein>
<keyword evidence="11" id="KW-1185">Reference proteome</keyword>
<evidence type="ECO:0000256" key="6">
    <source>
        <dbReference type="ARBA" id="ARBA00022692"/>
    </source>
</evidence>
<gene>
    <name evidence="10" type="ORF">OJ962_26770</name>
</gene>
<organism evidence="10 11">
    <name type="scientific">Solirubrobacter deserti</name>
    <dbReference type="NCBI Taxonomy" id="2282478"/>
    <lineage>
        <taxon>Bacteria</taxon>
        <taxon>Bacillati</taxon>
        <taxon>Actinomycetota</taxon>
        <taxon>Thermoleophilia</taxon>
        <taxon>Solirubrobacterales</taxon>
        <taxon>Solirubrobacteraceae</taxon>
        <taxon>Solirubrobacter</taxon>
    </lineage>
</organism>
<keyword evidence="8" id="KW-0472">Membrane</keyword>
<dbReference type="InterPro" id="IPR025993">
    <property type="entry name" value="Ceramide_glucosylTrfase"/>
</dbReference>
<feature type="non-terminal residue" evidence="10">
    <location>
        <position position="1"/>
    </location>
</feature>
<dbReference type="EMBL" id="JAPCID010000051">
    <property type="protein sequence ID" value="MDA0141130.1"/>
    <property type="molecule type" value="Genomic_DNA"/>
</dbReference>
<comment type="caution">
    <text evidence="10">The sequence shown here is derived from an EMBL/GenBank/DDBJ whole genome shotgun (WGS) entry which is preliminary data.</text>
</comment>
<dbReference type="Pfam" id="PF13506">
    <property type="entry name" value="Glyco_transf_21"/>
    <property type="match status" value="1"/>
</dbReference>
<comment type="pathway">
    <text evidence="2">Lipid metabolism; sphingolipid metabolism.</text>
</comment>
<feature type="compositionally biased region" description="Low complexity" evidence="9">
    <location>
        <begin position="41"/>
        <end position="57"/>
    </location>
</feature>
<dbReference type="SUPFAM" id="SSF53448">
    <property type="entry name" value="Nucleotide-diphospho-sugar transferases"/>
    <property type="match status" value="1"/>
</dbReference>
<accession>A0ABT4RSB5</accession>
<evidence type="ECO:0000256" key="3">
    <source>
        <dbReference type="ARBA" id="ARBA00004991"/>
    </source>
</evidence>
<dbReference type="Gene3D" id="3.90.550.10">
    <property type="entry name" value="Spore Coat Polysaccharide Biosynthesis Protein SpsA, Chain A"/>
    <property type="match status" value="1"/>
</dbReference>
<dbReference type="RefSeq" id="WP_270006722.1">
    <property type="nucleotide sequence ID" value="NZ_JAPCID010000051.1"/>
</dbReference>